<dbReference type="PANTHER" id="PTHR10772">
    <property type="entry name" value="10 KDA HEAT SHOCK PROTEIN"/>
    <property type="match status" value="1"/>
</dbReference>
<organism evidence="5 6">
    <name type="scientific">Candidatus Zambryskibacteria bacterium CG10_big_fil_rev_8_21_14_0_10_34_34</name>
    <dbReference type="NCBI Taxonomy" id="1975114"/>
    <lineage>
        <taxon>Bacteria</taxon>
        <taxon>Candidatus Zambryskiibacteriota</taxon>
    </lineage>
</organism>
<dbReference type="GO" id="GO:0044183">
    <property type="term" value="F:protein folding chaperone"/>
    <property type="evidence" value="ECO:0007669"/>
    <property type="project" value="InterPro"/>
</dbReference>
<dbReference type="Gene3D" id="2.30.33.40">
    <property type="entry name" value="GroES chaperonin"/>
    <property type="match status" value="1"/>
</dbReference>
<proteinExistence type="inferred from homology"/>
<dbReference type="InterPro" id="IPR011032">
    <property type="entry name" value="GroES-like_sf"/>
</dbReference>
<dbReference type="PANTHER" id="PTHR10772:SF58">
    <property type="entry name" value="CO-CHAPERONIN GROES"/>
    <property type="match status" value="1"/>
</dbReference>
<sequence>MKKVIKTKKKAKISKKVNKKTNFSIVPLDDRILLKPFSEEEMNTTSSGIIIPDTVSKEKPEQGRVIAVGEGKWAEGGKRIPVSVKVGDRVVFSRYGYEEIKYEGQEYFILKEENILAIIKN</sequence>
<evidence type="ECO:0000256" key="3">
    <source>
        <dbReference type="HAMAP-Rule" id="MF_00580"/>
    </source>
</evidence>
<dbReference type="FunFam" id="2.30.33.40:FF:000001">
    <property type="entry name" value="10 kDa chaperonin"/>
    <property type="match status" value="1"/>
</dbReference>
<evidence type="ECO:0000256" key="4">
    <source>
        <dbReference type="RuleBase" id="RU000535"/>
    </source>
</evidence>
<dbReference type="InterPro" id="IPR020818">
    <property type="entry name" value="Chaperonin_GroES"/>
</dbReference>
<comment type="function">
    <text evidence="3 4">Together with the chaperonin GroEL, plays an essential role in assisting protein folding. The GroEL-GroES system forms a nano-cage that allows encapsulation of the non-native substrate proteins and provides a physical environment optimized to promote and accelerate protein folding. GroES binds to the apical surface of the GroEL ring, thereby capping the opening of the GroEL channel.</text>
</comment>
<dbReference type="PRINTS" id="PR00297">
    <property type="entry name" value="CHAPERONIN10"/>
</dbReference>
<dbReference type="InterPro" id="IPR037124">
    <property type="entry name" value="Chaperonin_GroES_sf"/>
</dbReference>
<gene>
    <name evidence="3" type="primary">groES</name>
    <name evidence="3" type="synonym">groS</name>
    <name evidence="5" type="ORF">COV33_00950</name>
</gene>
<comment type="similarity">
    <text evidence="1 3 4">Belongs to the GroES chaperonin family.</text>
</comment>
<dbReference type="SMART" id="SM00883">
    <property type="entry name" value="Cpn10"/>
    <property type="match status" value="1"/>
</dbReference>
<comment type="subunit">
    <text evidence="3">Heptamer of 7 subunits arranged in a ring. Interacts with the chaperonin GroEL.</text>
</comment>
<dbReference type="EMBL" id="PCXM01000017">
    <property type="protein sequence ID" value="PIR40221.1"/>
    <property type="molecule type" value="Genomic_DNA"/>
</dbReference>
<dbReference type="Proteomes" id="UP000230828">
    <property type="component" value="Unassembled WGS sequence"/>
</dbReference>
<dbReference type="GO" id="GO:0046872">
    <property type="term" value="F:metal ion binding"/>
    <property type="evidence" value="ECO:0007669"/>
    <property type="project" value="TreeGrafter"/>
</dbReference>
<evidence type="ECO:0000313" key="6">
    <source>
        <dbReference type="Proteomes" id="UP000230828"/>
    </source>
</evidence>
<reference evidence="5 6" key="1">
    <citation type="submission" date="2017-09" db="EMBL/GenBank/DDBJ databases">
        <title>Depth-based differentiation of microbial function through sediment-hosted aquifers and enrichment of novel symbionts in the deep terrestrial subsurface.</title>
        <authorList>
            <person name="Probst A.J."/>
            <person name="Ladd B."/>
            <person name="Jarett J.K."/>
            <person name="Geller-Mcgrath D.E."/>
            <person name="Sieber C.M."/>
            <person name="Emerson J.B."/>
            <person name="Anantharaman K."/>
            <person name="Thomas B.C."/>
            <person name="Malmstrom R."/>
            <person name="Stieglmeier M."/>
            <person name="Klingl A."/>
            <person name="Woyke T."/>
            <person name="Ryan C.M."/>
            <person name="Banfield J.F."/>
        </authorList>
    </citation>
    <scope>NUCLEOTIDE SEQUENCE [LARGE SCALE GENOMIC DNA]</scope>
    <source>
        <strain evidence="5">CG10_big_fil_rev_8_21_14_0_10_34_34</strain>
    </source>
</reference>
<dbReference type="GO" id="GO:0051087">
    <property type="term" value="F:protein-folding chaperone binding"/>
    <property type="evidence" value="ECO:0007669"/>
    <property type="project" value="TreeGrafter"/>
</dbReference>
<dbReference type="GO" id="GO:0005524">
    <property type="term" value="F:ATP binding"/>
    <property type="evidence" value="ECO:0007669"/>
    <property type="project" value="InterPro"/>
</dbReference>
<dbReference type="HAMAP" id="MF_00580">
    <property type="entry name" value="CH10"/>
    <property type="match status" value="1"/>
</dbReference>
<comment type="subcellular location">
    <subcellularLocation>
        <location evidence="3">Cytoplasm</location>
    </subcellularLocation>
</comment>
<protein>
    <recommendedName>
        <fullName evidence="3">Co-chaperonin GroES</fullName>
    </recommendedName>
    <alternativeName>
        <fullName evidence="3">10 kDa chaperonin</fullName>
    </alternativeName>
    <alternativeName>
        <fullName evidence="3">Chaperonin-10</fullName>
        <shortName evidence="3">Cpn10</shortName>
    </alternativeName>
</protein>
<evidence type="ECO:0000256" key="2">
    <source>
        <dbReference type="ARBA" id="ARBA00023186"/>
    </source>
</evidence>
<dbReference type="Pfam" id="PF00166">
    <property type="entry name" value="Cpn10"/>
    <property type="match status" value="1"/>
</dbReference>
<keyword evidence="2 3" id="KW-0143">Chaperone</keyword>
<dbReference type="GO" id="GO:0051082">
    <property type="term" value="F:unfolded protein binding"/>
    <property type="evidence" value="ECO:0007669"/>
    <property type="project" value="TreeGrafter"/>
</dbReference>
<evidence type="ECO:0000256" key="1">
    <source>
        <dbReference type="ARBA" id="ARBA00006975"/>
    </source>
</evidence>
<dbReference type="CDD" id="cd00320">
    <property type="entry name" value="cpn10"/>
    <property type="match status" value="1"/>
</dbReference>
<name>A0A2H0R123_9BACT</name>
<dbReference type="NCBIfam" id="NF001531">
    <property type="entry name" value="PRK00364.2-2"/>
    <property type="match status" value="1"/>
</dbReference>
<dbReference type="SUPFAM" id="SSF50129">
    <property type="entry name" value="GroES-like"/>
    <property type="match status" value="1"/>
</dbReference>
<evidence type="ECO:0000313" key="5">
    <source>
        <dbReference type="EMBL" id="PIR40221.1"/>
    </source>
</evidence>
<dbReference type="AlphaFoldDB" id="A0A2H0R123"/>
<accession>A0A2H0R123</accession>
<keyword evidence="3" id="KW-0963">Cytoplasm</keyword>
<dbReference type="GO" id="GO:0005737">
    <property type="term" value="C:cytoplasm"/>
    <property type="evidence" value="ECO:0007669"/>
    <property type="project" value="UniProtKB-SubCell"/>
</dbReference>
<comment type="caution">
    <text evidence="5">The sequence shown here is derived from an EMBL/GenBank/DDBJ whole genome shotgun (WGS) entry which is preliminary data.</text>
</comment>